<evidence type="ECO:0000313" key="2">
    <source>
        <dbReference type="EMBL" id="QHS91293.1"/>
    </source>
</evidence>
<name>A0A6C0BIX8_9ZZZZ</name>
<organism evidence="2">
    <name type="scientific">viral metagenome</name>
    <dbReference type="NCBI Taxonomy" id="1070528"/>
    <lineage>
        <taxon>unclassified sequences</taxon>
        <taxon>metagenomes</taxon>
        <taxon>organismal metagenomes</taxon>
    </lineage>
</organism>
<keyword evidence="1" id="KW-0812">Transmembrane</keyword>
<sequence length="260" mass="28753">MQDTLRGIISDLHVFLYGGLRSLPFTLGGTMLILGLFTSNYAILFFLIGFLIAAPLATWIVNRFIPLTWNAGYYVIYYISLMFGKGIQEPGEWLEMDYFKTTVGDVCKLVVPYLTKNDGQPEVVISSEWMAMVSFFVGYMICNALQLYNADIFNSAALNSPDAASTEAKVKKRKGQVMIALISIILFALIILWYRINSGCEKWIGVLLTAAGFGTAGYYWYDLLSMVGQGRLSDIFGIANRLLAPSAIKNGPIACVPIPS</sequence>
<accession>A0A6C0BIX8</accession>
<feature type="transmembrane region" description="Helical" evidence="1">
    <location>
        <begin position="67"/>
        <end position="87"/>
    </location>
</feature>
<feature type="transmembrane region" description="Helical" evidence="1">
    <location>
        <begin position="12"/>
        <end position="35"/>
    </location>
</feature>
<protein>
    <submittedName>
        <fullName evidence="2">Uncharacterized protein</fullName>
    </submittedName>
</protein>
<feature type="transmembrane region" description="Helical" evidence="1">
    <location>
        <begin position="41"/>
        <end position="60"/>
    </location>
</feature>
<evidence type="ECO:0000256" key="1">
    <source>
        <dbReference type="SAM" id="Phobius"/>
    </source>
</evidence>
<reference evidence="2" key="1">
    <citation type="journal article" date="2020" name="Nature">
        <title>Giant virus diversity and host interactions through global metagenomics.</title>
        <authorList>
            <person name="Schulz F."/>
            <person name="Roux S."/>
            <person name="Paez-Espino D."/>
            <person name="Jungbluth S."/>
            <person name="Walsh D.A."/>
            <person name="Denef V.J."/>
            <person name="McMahon K.D."/>
            <person name="Konstantinidis K.T."/>
            <person name="Eloe-Fadrosh E.A."/>
            <person name="Kyrpides N.C."/>
            <person name="Woyke T."/>
        </authorList>
    </citation>
    <scope>NUCLEOTIDE SEQUENCE</scope>
    <source>
        <strain evidence="2">GVMAG-M-3300013004-44</strain>
    </source>
</reference>
<proteinExistence type="predicted"/>
<dbReference type="AlphaFoldDB" id="A0A6C0BIX8"/>
<keyword evidence="1" id="KW-0472">Membrane</keyword>
<feature type="transmembrane region" description="Helical" evidence="1">
    <location>
        <begin position="202"/>
        <end position="221"/>
    </location>
</feature>
<dbReference type="EMBL" id="MN739158">
    <property type="protein sequence ID" value="QHS91293.1"/>
    <property type="molecule type" value="Genomic_DNA"/>
</dbReference>
<feature type="transmembrane region" description="Helical" evidence="1">
    <location>
        <begin position="177"/>
        <end position="196"/>
    </location>
</feature>
<keyword evidence="1" id="KW-1133">Transmembrane helix</keyword>